<gene>
    <name evidence="4" type="ORF">MENT_LOCUS22679</name>
</gene>
<keyword evidence="1" id="KW-0175">Coiled coil</keyword>
<dbReference type="Proteomes" id="UP000580250">
    <property type="component" value="Unassembled WGS sequence"/>
</dbReference>
<accession>A0A6V7VA85</accession>
<feature type="coiled-coil region" evidence="1">
    <location>
        <begin position="231"/>
        <end position="289"/>
    </location>
</feature>
<reference evidence="4 5" key="1">
    <citation type="submission" date="2020-08" db="EMBL/GenBank/DDBJ databases">
        <authorList>
            <person name="Koutsovoulos G."/>
            <person name="Danchin GJ E."/>
        </authorList>
    </citation>
    <scope>NUCLEOTIDE SEQUENCE [LARGE SCALE GENOMIC DNA]</scope>
</reference>
<sequence>MFCLDKHFFKTFVLFLLIKNISTTNEHDRDVLKKVESVEIEDVASEQIKKLISEVLFASGQTCKQSPNIFLNEMEELKEKVFLELDKLEEEKLNIEKKNKLGKKEKSSENSNEITHKNKLENKVSIENIKTSVENVLNEAKIGCLVGLEGPPTMFKSLTSEFDKNKKEWKHLLLLDYEKGHFLEIKKILSNCQKYLNEELSSQTSIPSIPKNLLKYFEEAQDFNKFIFKPISELNEILKKIKEEKTKISNIIKKAEIRTDSFSPLLDWKKDSMKKLKRITKAVKNARSEFIKELQENKEYKKILRRYRCAHMYFWLNEATKTLHENLFSLVSQLEFNENFLFENEKNAVNWLKSIRIARELIPSFLTMLKIKINFPEESKLNENENEMKNAESPETSNKTKEKQVVSENGHKNISSVQENGKLDVCPTTQQWSIWRGNVRQVVQQTLKAFENLNKLYKNGERIKTKHSIRSKATDEKMSKIYKMLKRTGDFDLMIELIEELKEVEERN</sequence>
<keyword evidence="3" id="KW-0732">Signal</keyword>
<dbReference type="OrthoDB" id="10638747at2759"/>
<feature type="signal peptide" evidence="3">
    <location>
        <begin position="1"/>
        <end position="23"/>
    </location>
</feature>
<evidence type="ECO:0000256" key="2">
    <source>
        <dbReference type="SAM" id="MobiDB-lite"/>
    </source>
</evidence>
<evidence type="ECO:0000256" key="1">
    <source>
        <dbReference type="SAM" id="Coils"/>
    </source>
</evidence>
<proteinExistence type="predicted"/>
<evidence type="ECO:0000313" key="4">
    <source>
        <dbReference type="EMBL" id="CAD2171224.1"/>
    </source>
</evidence>
<evidence type="ECO:0000256" key="3">
    <source>
        <dbReference type="SAM" id="SignalP"/>
    </source>
</evidence>
<feature type="region of interest" description="Disordered" evidence="2">
    <location>
        <begin position="382"/>
        <end position="402"/>
    </location>
</feature>
<organism evidence="4 5">
    <name type="scientific">Meloidogyne enterolobii</name>
    <name type="common">Root-knot nematode worm</name>
    <name type="synonym">Meloidogyne mayaguensis</name>
    <dbReference type="NCBI Taxonomy" id="390850"/>
    <lineage>
        <taxon>Eukaryota</taxon>
        <taxon>Metazoa</taxon>
        <taxon>Ecdysozoa</taxon>
        <taxon>Nematoda</taxon>
        <taxon>Chromadorea</taxon>
        <taxon>Rhabditida</taxon>
        <taxon>Tylenchina</taxon>
        <taxon>Tylenchomorpha</taxon>
        <taxon>Tylenchoidea</taxon>
        <taxon>Meloidogynidae</taxon>
        <taxon>Meloidogyninae</taxon>
        <taxon>Meloidogyne</taxon>
    </lineage>
</organism>
<feature type="coiled-coil region" evidence="1">
    <location>
        <begin position="71"/>
        <end position="105"/>
    </location>
</feature>
<feature type="chain" id="PRO_5028391456" evidence="3">
    <location>
        <begin position="24"/>
        <end position="508"/>
    </location>
</feature>
<dbReference type="AlphaFoldDB" id="A0A6V7VA85"/>
<protein>
    <submittedName>
        <fullName evidence="4">Uncharacterized protein</fullName>
    </submittedName>
</protein>
<comment type="caution">
    <text evidence="4">The sequence shown here is derived from an EMBL/GenBank/DDBJ whole genome shotgun (WGS) entry which is preliminary data.</text>
</comment>
<dbReference type="EMBL" id="CAJEWN010000180">
    <property type="protein sequence ID" value="CAD2171224.1"/>
    <property type="molecule type" value="Genomic_DNA"/>
</dbReference>
<evidence type="ECO:0000313" key="5">
    <source>
        <dbReference type="Proteomes" id="UP000580250"/>
    </source>
</evidence>
<name>A0A6V7VA85_MELEN</name>